<keyword evidence="2" id="KW-1185">Reference proteome</keyword>
<comment type="caution">
    <text evidence="1">The sequence shown here is derived from an EMBL/GenBank/DDBJ whole genome shotgun (WGS) entry which is preliminary data.</text>
</comment>
<evidence type="ECO:0000313" key="2">
    <source>
        <dbReference type="Proteomes" id="UP001174934"/>
    </source>
</evidence>
<dbReference type="Gene3D" id="3.30.200.20">
    <property type="entry name" value="Phosphorylase Kinase, domain 1"/>
    <property type="match status" value="1"/>
</dbReference>
<protein>
    <recommendedName>
        <fullName evidence="3">Aminoglycoside phosphotransferase domain-containing protein</fullName>
    </recommendedName>
</protein>
<dbReference type="SUPFAM" id="SSF56112">
    <property type="entry name" value="Protein kinase-like (PK-like)"/>
    <property type="match status" value="1"/>
</dbReference>
<dbReference type="AlphaFoldDB" id="A0AA39WU17"/>
<evidence type="ECO:0008006" key="3">
    <source>
        <dbReference type="Google" id="ProtNLM"/>
    </source>
</evidence>
<dbReference type="InterPro" id="IPR011009">
    <property type="entry name" value="Kinase-like_dom_sf"/>
</dbReference>
<proteinExistence type="predicted"/>
<dbReference type="EMBL" id="JAULSR010000004">
    <property type="protein sequence ID" value="KAK0621572.1"/>
    <property type="molecule type" value="Genomic_DNA"/>
</dbReference>
<dbReference type="InterPro" id="IPR051678">
    <property type="entry name" value="AGP_Transferase"/>
</dbReference>
<gene>
    <name evidence="1" type="ORF">B0T17DRAFT_508909</name>
</gene>
<evidence type="ECO:0000313" key="1">
    <source>
        <dbReference type="EMBL" id="KAK0621572.1"/>
    </source>
</evidence>
<dbReference type="PANTHER" id="PTHR21310:SF37">
    <property type="entry name" value="AMINOGLYCOSIDE PHOSPHOTRANSFERASE DOMAIN-CONTAINING PROTEIN"/>
    <property type="match status" value="1"/>
</dbReference>
<sequence length="455" mass="52362">MAPYDFIAEKNIKGERLAFARRLIQAIGDIVSFVDNRLGWNRSGKFGGFFKGSFNISLDVKHGESDEHVLIRFPSPGNVYGPWRDEKVKNEVMVMNYLREHTSIPVPCVRSWGLTEESPQQLGPFIIMDFMEGQDLSDLLQQPTESKEEPIILDPDIDEARLDFVYEQVASFMLELSHLEFPRIGAISKDATSGQWAVAGRPLTYDMNEVVTLGCYPADQFATMVSFDRASDYFEARARCFQTHLEVQRNIAGDDEDFAWSQFVARRCFAKLIPTHGTIDDVGAFPLFCDDLRPTNMLADPETMRITAVLDFEFTNAMPAQFANDLPWWLLLKQPAVWLSDGKMQEFLNLFVPRKEQFIRAMERVEAKSPLSAGQPTLSARMRESWDSGRFWFNLASRSSFDVDEIYWEALHKEGLGEGILDRPTLAEKEKFLKQKMNQFDRYRREKESDMRFAK</sequence>
<accession>A0AA39WU17</accession>
<name>A0AA39WU17_9PEZI</name>
<organism evidence="1 2">
    <name type="scientific">Bombardia bombarda</name>
    <dbReference type="NCBI Taxonomy" id="252184"/>
    <lineage>
        <taxon>Eukaryota</taxon>
        <taxon>Fungi</taxon>
        <taxon>Dikarya</taxon>
        <taxon>Ascomycota</taxon>
        <taxon>Pezizomycotina</taxon>
        <taxon>Sordariomycetes</taxon>
        <taxon>Sordariomycetidae</taxon>
        <taxon>Sordariales</taxon>
        <taxon>Lasiosphaeriaceae</taxon>
        <taxon>Bombardia</taxon>
    </lineage>
</organism>
<dbReference type="Proteomes" id="UP001174934">
    <property type="component" value="Unassembled WGS sequence"/>
</dbReference>
<dbReference type="PANTHER" id="PTHR21310">
    <property type="entry name" value="AMINOGLYCOSIDE PHOSPHOTRANSFERASE-RELATED-RELATED"/>
    <property type="match status" value="1"/>
</dbReference>
<reference evidence="1" key="1">
    <citation type="submission" date="2023-06" db="EMBL/GenBank/DDBJ databases">
        <title>Genome-scale phylogeny and comparative genomics of the fungal order Sordariales.</title>
        <authorList>
            <consortium name="Lawrence Berkeley National Laboratory"/>
            <person name="Hensen N."/>
            <person name="Bonometti L."/>
            <person name="Westerberg I."/>
            <person name="Brannstrom I.O."/>
            <person name="Guillou S."/>
            <person name="Cros-Aarteil S."/>
            <person name="Calhoun S."/>
            <person name="Haridas S."/>
            <person name="Kuo A."/>
            <person name="Mondo S."/>
            <person name="Pangilinan J."/>
            <person name="Riley R."/>
            <person name="LaButti K."/>
            <person name="Andreopoulos B."/>
            <person name="Lipzen A."/>
            <person name="Chen C."/>
            <person name="Yanf M."/>
            <person name="Daum C."/>
            <person name="Ng V."/>
            <person name="Clum A."/>
            <person name="Steindorff A."/>
            <person name="Ohm R."/>
            <person name="Martin F."/>
            <person name="Silar P."/>
            <person name="Natvig D."/>
            <person name="Lalanne C."/>
            <person name="Gautier V."/>
            <person name="Ament-velasquez S.L."/>
            <person name="Kruys A."/>
            <person name="Hutchinson M.I."/>
            <person name="Powell A.J."/>
            <person name="Barry K."/>
            <person name="Miller A.N."/>
            <person name="Grigoriev I.V."/>
            <person name="Debuchy R."/>
            <person name="Gladieux P."/>
            <person name="Thoren M.H."/>
            <person name="Johannesson H."/>
        </authorList>
    </citation>
    <scope>NUCLEOTIDE SEQUENCE</scope>
    <source>
        <strain evidence="1">SMH3391-2</strain>
    </source>
</reference>